<name>A0ABC8EA77_CLOTA</name>
<evidence type="ECO:0000313" key="1">
    <source>
        <dbReference type="EMBL" id="BDR80062.1"/>
    </source>
</evidence>
<sequence>MLSLDTEVRLIAEINNLLHKNTIMVDIDFNTIV</sequence>
<dbReference type="AlphaFoldDB" id="A0ABC8EA77"/>
<reference evidence="1 2" key="1">
    <citation type="submission" date="2022-09" db="EMBL/GenBank/DDBJ databases">
        <title>complete genome sequences of Clostridium tetani str. KHSU-234311-028 isolated from soil.</title>
        <authorList>
            <person name="Sekizuka T."/>
            <person name="Shitada C."/>
            <person name="Takahashi M."/>
            <person name="Kuroda M."/>
        </authorList>
    </citation>
    <scope>NUCLEOTIDE SEQUENCE [LARGE SCALE GENOMIC DNA]</scope>
    <source>
        <strain evidence="1 2">KHSU-234311-028</strain>
    </source>
</reference>
<protein>
    <submittedName>
        <fullName evidence="1">Uncharacterized protein</fullName>
    </submittedName>
</protein>
<dbReference type="Proteomes" id="UP001321763">
    <property type="component" value="Chromosome"/>
</dbReference>
<proteinExistence type="predicted"/>
<evidence type="ECO:0000313" key="2">
    <source>
        <dbReference type="Proteomes" id="UP001321763"/>
    </source>
</evidence>
<dbReference type="EMBL" id="AP026818">
    <property type="protein sequence ID" value="BDR80062.1"/>
    <property type="molecule type" value="Genomic_DNA"/>
</dbReference>
<accession>A0ABC8EA77</accession>
<gene>
    <name evidence="1" type="ORF">K234311028_03080</name>
</gene>
<organism evidence="1 2">
    <name type="scientific">Clostridium tetani</name>
    <dbReference type="NCBI Taxonomy" id="1513"/>
    <lineage>
        <taxon>Bacteria</taxon>
        <taxon>Bacillati</taxon>
        <taxon>Bacillota</taxon>
        <taxon>Clostridia</taxon>
        <taxon>Eubacteriales</taxon>
        <taxon>Clostridiaceae</taxon>
        <taxon>Clostridium</taxon>
    </lineage>
</organism>